<dbReference type="Proteomes" id="UP000230423">
    <property type="component" value="Unassembled WGS sequence"/>
</dbReference>
<keyword evidence="3" id="KW-1133">Transmembrane helix</keyword>
<comment type="subcellular location">
    <subcellularLocation>
        <location evidence="1">Membrane</location>
    </subcellularLocation>
</comment>
<dbReference type="SUPFAM" id="SSF53822">
    <property type="entry name" value="Periplasmic binding protein-like I"/>
    <property type="match status" value="1"/>
</dbReference>
<keyword evidence="5" id="KW-0472">Membrane</keyword>
<evidence type="ECO:0000256" key="6">
    <source>
        <dbReference type="ARBA" id="ARBA00023170"/>
    </source>
</evidence>
<feature type="domain" description="Receptor ligand binding region" evidence="9">
    <location>
        <begin position="1"/>
        <end position="167"/>
    </location>
</feature>
<evidence type="ECO:0000256" key="4">
    <source>
        <dbReference type="ARBA" id="ARBA00023040"/>
    </source>
</evidence>
<keyword evidence="6" id="KW-0675">Receptor</keyword>
<dbReference type="GO" id="GO:0007214">
    <property type="term" value="P:gamma-aminobutyric acid signaling pathway"/>
    <property type="evidence" value="ECO:0007669"/>
    <property type="project" value="TreeGrafter"/>
</dbReference>
<keyword evidence="4" id="KW-0297">G-protein coupled receptor</keyword>
<protein>
    <recommendedName>
        <fullName evidence="9">Receptor ligand binding region domain-containing protein</fullName>
    </recommendedName>
</protein>
<evidence type="ECO:0000256" key="5">
    <source>
        <dbReference type="ARBA" id="ARBA00023136"/>
    </source>
</evidence>
<organism evidence="10 11">
    <name type="scientific">Teladorsagia circumcincta</name>
    <name type="common">Brown stomach worm</name>
    <name type="synonym">Ostertagia circumcincta</name>
    <dbReference type="NCBI Taxonomy" id="45464"/>
    <lineage>
        <taxon>Eukaryota</taxon>
        <taxon>Metazoa</taxon>
        <taxon>Ecdysozoa</taxon>
        <taxon>Nematoda</taxon>
        <taxon>Chromadorea</taxon>
        <taxon>Rhabditida</taxon>
        <taxon>Rhabditina</taxon>
        <taxon>Rhabditomorpha</taxon>
        <taxon>Strongyloidea</taxon>
        <taxon>Trichostrongylidae</taxon>
        <taxon>Teladorsagia</taxon>
    </lineage>
</organism>
<dbReference type="InterPro" id="IPR001828">
    <property type="entry name" value="ANF_lig-bd_rcpt"/>
</dbReference>
<evidence type="ECO:0000256" key="1">
    <source>
        <dbReference type="ARBA" id="ARBA00004370"/>
    </source>
</evidence>
<reference evidence="10 11" key="1">
    <citation type="submission" date="2015-09" db="EMBL/GenBank/DDBJ databases">
        <title>Draft genome of the parasitic nematode Teladorsagia circumcincta isolate WARC Sus (inbred).</title>
        <authorList>
            <person name="Mitreva M."/>
        </authorList>
    </citation>
    <scope>NUCLEOTIDE SEQUENCE [LARGE SCALE GENOMIC DNA]</scope>
    <source>
        <strain evidence="10 11">S</strain>
    </source>
</reference>
<evidence type="ECO:0000259" key="9">
    <source>
        <dbReference type="Pfam" id="PF01094"/>
    </source>
</evidence>
<dbReference type="GO" id="GO:0038039">
    <property type="term" value="C:G protein-coupled receptor heterodimeric complex"/>
    <property type="evidence" value="ECO:0007669"/>
    <property type="project" value="TreeGrafter"/>
</dbReference>
<evidence type="ECO:0000256" key="2">
    <source>
        <dbReference type="ARBA" id="ARBA00022692"/>
    </source>
</evidence>
<dbReference type="PANTHER" id="PTHR10519">
    <property type="entry name" value="GABA-B RECEPTOR"/>
    <property type="match status" value="1"/>
</dbReference>
<evidence type="ECO:0000256" key="3">
    <source>
        <dbReference type="ARBA" id="ARBA00022989"/>
    </source>
</evidence>
<feature type="non-terminal residue" evidence="10">
    <location>
        <position position="205"/>
    </location>
</feature>
<accession>A0A2G9TLX4</accession>
<keyword evidence="8" id="KW-0807">Transducer</keyword>
<dbReference type="InterPro" id="IPR002455">
    <property type="entry name" value="GPCR3_GABA-B"/>
</dbReference>
<dbReference type="InterPro" id="IPR028082">
    <property type="entry name" value="Peripla_BP_I"/>
</dbReference>
<dbReference type="Gene3D" id="3.40.50.2300">
    <property type="match status" value="2"/>
</dbReference>
<sequence>MATFWNIPIVGYMASSNAFADKSIYTTLARVSLRTTNSLAEAVAAILNHYNWKRVAIATNTGVVAFERVSAFEEVFNLRKIEVTKKIAYEACRDGAAGGLCDFYDEYVIICLFSSTREMSKEFMKAAYDSKLNSHDYVYILPWLQSEKKDEAPWIGGDGQIQQNIKNYFANSIIIDDVNGFDDTLVTPFRERVEANGMTTDDLDL</sequence>
<evidence type="ECO:0000313" key="10">
    <source>
        <dbReference type="EMBL" id="PIO58482.1"/>
    </source>
</evidence>
<keyword evidence="2" id="KW-0812">Transmembrane</keyword>
<keyword evidence="11" id="KW-1185">Reference proteome</keyword>
<evidence type="ECO:0000256" key="8">
    <source>
        <dbReference type="ARBA" id="ARBA00023224"/>
    </source>
</evidence>
<dbReference type="AlphaFoldDB" id="A0A2G9TLX4"/>
<dbReference type="PANTHER" id="PTHR10519:SF20">
    <property type="entry name" value="G-PROTEIN COUPLED RECEPTOR 156-RELATED"/>
    <property type="match status" value="1"/>
</dbReference>
<dbReference type="GO" id="GO:0004965">
    <property type="term" value="F:G protein-coupled GABA receptor activity"/>
    <property type="evidence" value="ECO:0007669"/>
    <property type="project" value="InterPro"/>
</dbReference>
<dbReference type="Pfam" id="PF01094">
    <property type="entry name" value="ANF_receptor"/>
    <property type="match status" value="1"/>
</dbReference>
<evidence type="ECO:0000313" key="11">
    <source>
        <dbReference type="Proteomes" id="UP000230423"/>
    </source>
</evidence>
<name>A0A2G9TLX4_TELCI</name>
<dbReference type="OrthoDB" id="1890790at2759"/>
<gene>
    <name evidence="10" type="ORF">TELCIR_20082</name>
</gene>
<evidence type="ECO:0000256" key="7">
    <source>
        <dbReference type="ARBA" id="ARBA00023180"/>
    </source>
</evidence>
<keyword evidence="7" id="KW-0325">Glycoprotein</keyword>
<proteinExistence type="predicted"/>
<dbReference type="EMBL" id="KZ361021">
    <property type="protein sequence ID" value="PIO58482.1"/>
    <property type="molecule type" value="Genomic_DNA"/>
</dbReference>